<reference evidence="2 3" key="1">
    <citation type="submission" date="2018-01" db="EMBL/GenBank/DDBJ databases">
        <title>Harnessing the power of phylogenomics to disentangle the directionality and signatures of interkingdom host jumping in the parasitic fungal genus Tolypocladium.</title>
        <authorList>
            <person name="Quandt C.A."/>
            <person name="Patterson W."/>
            <person name="Spatafora J.W."/>
        </authorList>
    </citation>
    <scope>NUCLEOTIDE SEQUENCE [LARGE SCALE GENOMIC DNA]</scope>
    <source>
        <strain evidence="2 3">NRBC 100945</strain>
    </source>
</reference>
<gene>
    <name evidence="2" type="ORF">TPAR_06227</name>
</gene>
<feature type="region of interest" description="Disordered" evidence="1">
    <location>
        <begin position="111"/>
        <end position="159"/>
    </location>
</feature>
<feature type="compositionally biased region" description="Low complexity" evidence="1">
    <location>
        <begin position="10"/>
        <end position="25"/>
    </location>
</feature>
<feature type="region of interest" description="Disordered" evidence="1">
    <location>
        <begin position="1"/>
        <end position="92"/>
    </location>
</feature>
<proteinExistence type="predicted"/>
<dbReference type="AlphaFoldDB" id="A0A2S4KTR9"/>
<feature type="non-terminal residue" evidence="2">
    <location>
        <position position="179"/>
    </location>
</feature>
<keyword evidence="3" id="KW-1185">Reference proteome</keyword>
<organism evidence="2 3">
    <name type="scientific">Tolypocladium paradoxum</name>
    <dbReference type="NCBI Taxonomy" id="94208"/>
    <lineage>
        <taxon>Eukaryota</taxon>
        <taxon>Fungi</taxon>
        <taxon>Dikarya</taxon>
        <taxon>Ascomycota</taxon>
        <taxon>Pezizomycotina</taxon>
        <taxon>Sordariomycetes</taxon>
        <taxon>Hypocreomycetidae</taxon>
        <taxon>Hypocreales</taxon>
        <taxon>Ophiocordycipitaceae</taxon>
        <taxon>Tolypocladium</taxon>
    </lineage>
</organism>
<feature type="non-terminal residue" evidence="2">
    <location>
        <position position="1"/>
    </location>
</feature>
<sequence>AGHELHRARGSSSRGQARPRPGPARFVARSGASGNRRWRACAASGRWLRRRRGRTPTGGTGCCRRVPRAGPQGESRSARDNPCVTPLPAGAGAADAMQSCLQPIARHKQDTAAALSNGTRGGVCADKQGELTRRGKSTRRRVPLIVSSGRRAAPTRESPDMVPMRWCLARWSGRPSSKL</sequence>
<dbReference type="Proteomes" id="UP000237481">
    <property type="component" value="Unassembled WGS sequence"/>
</dbReference>
<evidence type="ECO:0000313" key="2">
    <source>
        <dbReference type="EMBL" id="POR33578.1"/>
    </source>
</evidence>
<evidence type="ECO:0000313" key="3">
    <source>
        <dbReference type="Proteomes" id="UP000237481"/>
    </source>
</evidence>
<name>A0A2S4KTR9_9HYPO</name>
<dbReference type="EMBL" id="PKSG01000676">
    <property type="protein sequence ID" value="POR33578.1"/>
    <property type="molecule type" value="Genomic_DNA"/>
</dbReference>
<evidence type="ECO:0000256" key="1">
    <source>
        <dbReference type="SAM" id="MobiDB-lite"/>
    </source>
</evidence>
<accession>A0A2S4KTR9</accession>
<comment type="caution">
    <text evidence="2">The sequence shown here is derived from an EMBL/GenBank/DDBJ whole genome shotgun (WGS) entry which is preliminary data.</text>
</comment>
<protein>
    <submittedName>
        <fullName evidence="2">Uncharacterized protein</fullName>
    </submittedName>
</protein>